<dbReference type="PROSITE" id="PS51171">
    <property type="entry name" value="PREPHENATE_DEHYDR_3"/>
    <property type="match status" value="1"/>
</dbReference>
<dbReference type="InterPro" id="IPR006268">
    <property type="entry name" value="DAHP_syn_2"/>
</dbReference>
<dbReference type="NCBIfam" id="TIGR01361">
    <property type="entry name" value="DAHP_synth_Bsub"/>
    <property type="match status" value="1"/>
</dbReference>
<dbReference type="InterPro" id="IPR001086">
    <property type="entry name" value="Preph_deHydtase"/>
</dbReference>
<sequence>MIIVLKRNITEKDKNNIIDFLQSRSFRVKEIVGEEESILGAVGHNGLDPRQLELMGGVAKVIPISKPYKLASREFKKSDTIFNVGPVTVGGNRVTVIAGPCAVESKEQIIESAYAVKKAGAVMLRGGAFKPRTSPYSFQGLQEKGCQYLKEASELTGLPVVTEIVAPGDADMMKDYVDVFQIGARNMQNFELLKTVGRIGKPVVLKRGMSATIEEWLMAAEYLMSEGNDNIILCERGIRTYENFTRNTLDISAVPIIQQLSHLPVIVDPSHATGLRDKVSPMALAAIAAGANGLVVEVHPDPDKALSDGPQSLYPEQFEKLMCDIKELAPVMDKELTTLPKEKSVIELSERTESHIGAAFQGVRGAYSEMAVYNYYGKDVGFPLPQKSFKDVFNSVLDGSADSGLIPLENSLAGSINENYDLLKNYSDLCITGEVKVRVSHALIGTIDSEISDIKEVYSHPQALAQSSVFIEKNKMTPISYYDTAGAVKDISEKSDKTKGAIASSVSAEIYGMKILKEGIETHPGNYTRFAVIQRRDRAVDVDWNKASMVFNIKDEQGALSKYLSIFNKYNLNMTKIESRPVHGKPWSYTFYIDVTFDGDKEIFNQIERELSNQADDFRLLGLYQACK</sequence>
<dbReference type="NCBIfam" id="NF009239">
    <property type="entry name" value="PRK12595.1"/>
    <property type="match status" value="1"/>
</dbReference>
<comment type="pathway">
    <text evidence="2">Amino-acid biosynthesis; L-phenylalanine biosynthesis; phenylpyruvate from prephenate: step 1/1.</text>
</comment>
<evidence type="ECO:0000313" key="6">
    <source>
        <dbReference type="Proteomes" id="UP000323824"/>
    </source>
</evidence>
<dbReference type="CDD" id="cd04905">
    <property type="entry name" value="ACT_CM-PDT"/>
    <property type="match status" value="1"/>
</dbReference>
<dbReference type="EMBL" id="CP035807">
    <property type="protein sequence ID" value="QEN04828.1"/>
    <property type="molecule type" value="Genomic_DNA"/>
</dbReference>
<comment type="catalytic activity">
    <reaction evidence="2">
        <text>prephenate + H(+) = 3-phenylpyruvate + CO2 + H2O</text>
        <dbReference type="Rhea" id="RHEA:21648"/>
        <dbReference type="ChEBI" id="CHEBI:15377"/>
        <dbReference type="ChEBI" id="CHEBI:15378"/>
        <dbReference type="ChEBI" id="CHEBI:16526"/>
        <dbReference type="ChEBI" id="CHEBI:18005"/>
        <dbReference type="ChEBI" id="CHEBI:29934"/>
        <dbReference type="EC" id="4.2.1.51"/>
    </reaction>
</comment>
<feature type="domain" description="ACT" evidence="4">
    <location>
        <begin position="548"/>
        <end position="625"/>
    </location>
</feature>
<dbReference type="NCBIfam" id="NF006421">
    <property type="entry name" value="PRK08673.1"/>
    <property type="match status" value="1"/>
</dbReference>
<dbReference type="InterPro" id="IPR045865">
    <property type="entry name" value="ACT-like_dom_sf"/>
</dbReference>
<dbReference type="InterPro" id="IPR052899">
    <property type="entry name" value="Class-I_DAHP_synthase"/>
</dbReference>
<dbReference type="InterPro" id="IPR018528">
    <property type="entry name" value="Preph_deHydtase_CS"/>
</dbReference>
<dbReference type="Gene3D" id="3.40.190.10">
    <property type="entry name" value="Periplasmic binding protein-like II"/>
    <property type="match status" value="2"/>
</dbReference>
<dbReference type="SUPFAM" id="SSF51569">
    <property type="entry name" value="Aldolase"/>
    <property type="match status" value="1"/>
</dbReference>
<dbReference type="InterPro" id="IPR006218">
    <property type="entry name" value="DAHP1/KDSA"/>
</dbReference>
<dbReference type="Pfam" id="PF00793">
    <property type="entry name" value="DAHP_synth_1"/>
    <property type="match status" value="1"/>
</dbReference>
<dbReference type="PANTHER" id="PTHR43018:SF2">
    <property type="entry name" value="PHOSPHO-2-DEHYDRO-3-DEOXYHEPTONATE ALDOLASE"/>
    <property type="match status" value="1"/>
</dbReference>
<accession>A0A5C1QBR4</accession>
<dbReference type="InterPro" id="IPR002912">
    <property type="entry name" value="ACT_dom"/>
</dbReference>
<protein>
    <recommendedName>
        <fullName evidence="2">Prephenate dehydratase</fullName>
        <shortName evidence="2">PDT</shortName>
        <ecNumber evidence="2">4.2.1.51</ecNumber>
    </recommendedName>
</protein>
<evidence type="ECO:0000256" key="2">
    <source>
        <dbReference type="RuleBase" id="RU361254"/>
    </source>
</evidence>
<keyword evidence="6" id="KW-1185">Reference proteome</keyword>
<evidence type="ECO:0000256" key="1">
    <source>
        <dbReference type="ARBA" id="ARBA00022679"/>
    </source>
</evidence>
<dbReference type="PROSITE" id="PS00858">
    <property type="entry name" value="PREPHENATE_DEHYDR_2"/>
    <property type="match status" value="1"/>
</dbReference>
<dbReference type="SUPFAM" id="SSF55021">
    <property type="entry name" value="ACT-like"/>
    <property type="match status" value="1"/>
</dbReference>
<dbReference type="Pfam" id="PF00800">
    <property type="entry name" value="PDT"/>
    <property type="match status" value="1"/>
</dbReference>
<dbReference type="SUPFAM" id="SSF53850">
    <property type="entry name" value="Periplasmic binding protein-like II"/>
    <property type="match status" value="1"/>
</dbReference>
<dbReference type="RefSeq" id="WP_149568068.1">
    <property type="nucleotide sequence ID" value="NZ_CP035807.1"/>
</dbReference>
<dbReference type="Gene3D" id="3.30.70.1140">
    <property type="entry name" value="Phospho-2-dehydro-3-deoxyheptonate aldolase, domain 1"/>
    <property type="match status" value="1"/>
</dbReference>
<gene>
    <name evidence="5" type="primary">aroF</name>
    <name evidence="2" type="synonym">pheA</name>
    <name evidence="5" type="ORF">EW093_08970</name>
</gene>
<evidence type="ECO:0000313" key="5">
    <source>
        <dbReference type="EMBL" id="QEN04828.1"/>
    </source>
</evidence>
<reference evidence="5 6" key="2">
    <citation type="submission" date="2019-09" db="EMBL/GenBank/DDBJ databases">
        <title>Complete Genome Sequence and Methylome Analysis of free living Spirochaetas.</title>
        <authorList>
            <person name="Leshcheva N."/>
            <person name="Mikheeva N."/>
        </authorList>
    </citation>
    <scope>NUCLEOTIDE SEQUENCE [LARGE SCALE GENOMIC DNA]</scope>
    <source>
        <strain evidence="5 6">P</strain>
    </source>
</reference>
<dbReference type="GO" id="GO:0004664">
    <property type="term" value="F:prephenate dehydratase activity"/>
    <property type="evidence" value="ECO:0007669"/>
    <property type="project" value="UniProtKB-UniRule"/>
</dbReference>
<feature type="domain" description="Prephenate dehydratase" evidence="3">
    <location>
        <begin position="357"/>
        <end position="535"/>
    </location>
</feature>
<dbReference type="Gene3D" id="3.30.70.260">
    <property type="match status" value="1"/>
</dbReference>
<evidence type="ECO:0000259" key="3">
    <source>
        <dbReference type="PROSITE" id="PS51171"/>
    </source>
</evidence>
<dbReference type="GO" id="GO:0016832">
    <property type="term" value="F:aldehyde-lyase activity"/>
    <property type="evidence" value="ECO:0007669"/>
    <property type="project" value="InterPro"/>
</dbReference>
<keyword evidence="2" id="KW-0456">Lyase</keyword>
<dbReference type="Pfam" id="PF18152">
    <property type="entry name" value="DAHP_snth_FXD"/>
    <property type="match status" value="1"/>
</dbReference>
<proteinExistence type="predicted"/>
<dbReference type="InterPro" id="IPR041071">
    <property type="entry name" value="DAHP_snth_FXD"/>
</dbReference>
<keyword evidence="1 5" id="KW-0808">Transferase</keyword>
<organism evidence="5 6">
    <name type="scientific">Thiospirochaeta perfilievii</name>
    <dbReference type="NCBI Taxonomy" id="252967"/>
    <lineage>
        <taxon>Bacteria</taxon>
        <taxon>Pseudomonadati</taxon>
        <taxon>Spirochaetota</taxon>
        <taxon>Spirochaetia</taxon>
        <taxon>Spirochaetales</taxon>
        <taxon>Spirochaetaceae</taxon>
        <taxon>Thiospirochaeta</taxon>
    </lineage>
</organism>
<dbReference type="EC" id="4.2.1.51" evidence="2"/>
<dbReference type="OrthoDB" id="9780456at2"/>
<dbReference type="CDD" id="cd13631">
    <property type="entry name" value="PBP2_Ct-PDT_like"/>
    <property type="match status" value="1"/>
</dbReference>
<dbReference type="Gene3D" id="3.20.20.70">
    <property type="entry name" value="Aldolase class I"/>
    <property type="match status" value="1"/>
</dbReference>
<keyword evidence="2" id="KW-0584">Phenylalanine biosynthesis</keyword>
<dbReference type="KEGG" id="sper:EW093_08970"/>
<dbReference type="GO" id="GO:0009094">
    <property type="term" value="P:L-phenylalanine biosynthetic process"/>
    <property type="evidence" value="ECO:0007669"/>
    <property type="project" value="UniProtKB-UniPathway"/>
</dbReference>
<dbReference type="PROSITE" id="PS51671">
    <property type="entry name" value="ACT"/>
    <property type="match status" value="1"/>
</dbReference>
<dbReference type="PANTHER" id="PTHR43018">
    <property type="entry name" value="PHOSPHO-2-DEHYDRO-3-DEOXYHEPTONATE ALDOLASE"/>
    <property type="match status" value="1"/>
</dbReference>
<dbReference type="GO" id="GO:0016740">
    <property type="term" value="F:transferase activity"/>
    <property type="evidence" value="ECO:0007669"/>
    <property type="project" value="UniProtKB-KW"/>
</dbReference>
<evidence type="ECO:0000259" key="4">
    <source>
        <dbReference type="PROSITE" id="PS51671"/>
    </source>
</evidence>
<dbReference type="UniPathway" id="UPA00121">
    <property type="reaction ID" value="UER00345"/>
</dbReference>
<dbReference type="Proteomes" id="UP000323824">
    <property type="component" value="Chromosome"/>
</dbReference>
<reference evidence="5 6" key="1">
    <citation type="submission" date="2019-02" db="EMBL/GenBank/DDBJ databases">
        <authorList>
            <person name="Fomenkov A."/>
            <person name="Dubinina G."/>
            <person name="Grabovich M."/>
            <person name="Vincze T."/>
            <person name="Roberts R.J."/>
        </authorList>
    </citation>
    <scope>NUCLEOTIDE SEQUENCE [LARGE SCALE GENOMIC DNA]</scope>
    <source>
        <strain evidence="5 6">P</strain>
    </source>
</reference>
<keyword evidence="2" id="KW-0057">Aromatic amino acid biosynthesis</keyword>
<keyword evidence="2" id="KW-0028">Amino-acid biosynthesis</keyword>
<dbReference type="InterPro" id="IPR013785">
    <property type="entry name" value="Aldolase_TIM"/>
</dbReference>
<dbReference type="AlphaFoldDB" id="A0A5C1QBR4"/>
<name>A0A5C1QBR4_9SPIO</name>